<keyword evidence="2" id="KW-0472">Membrane</keyword>
<evidence type="ECO:0000256" key="2">
    <source>
        <dbReference type="SAM" id="Phobius"/>
    </source>
</evidence>
<accession>A0A2V1IY72</accession>
<dbReference type="RefSeq" id="WP_107035997.1">
    <property type="nucleotide sequence ID" value="NZ_CAONGC010000026.1"/>
</dbReference>
<dbReference type="GeneID" id="93425773"/>
<keyword evidence="2" id="KW-1133">Transmembrane helix</keyword>
<reference evidence="4" key="1">
    <citation type="submission" date="2018-02" db="EMBL/GenBank/DDBJ databases">
        <authorList>
            <person name="Clavel T."/>
            <person name="Strowig T."/>
        </authorList>
    </citation>
    <scope>NUCLEOTIDE SEQUENCE [LARGE SCALE GENOMIC DNA]</scope>
    <source>
        <strain evidence="4">DSM 100764</strain>
    </source>
</reference>
<protein>
    <submittedName>
        <fullName evidence="3">Uncharacterized protein</fullName>
    </submittedName>
</protein>
<evidence type="ECO:0000256" key="1">
    <source>
        <dbReference type="SAM" id="MobiDB-lite"/>
    </source>
</evidence>
<keyword evidence="2" id="KW-0812">Transmembrane</keyword>
<feature type="region of interest" description="Disordered" evidence="1">
    <location>
        <begin position="173"/>
        <end position="193"/>
    </location>
</feature>
<evidence type="ECO:0000313" key="4">
    <source>
        <dbReference type="Proteomes" id="UP000244925"/>
    </source>
</evidence>
<keyword evidence="4" id="KW-1185">Reference proteome</keyword>
<sequence>MNQSSIRPKSWRLEPGTGDDAFNSLFLNAECIYLLDRNADGGTLVSLIQGGVEKRMTVSSGMNMAGESLLEALHSSEVTPSAPEKPLPLSPRTTRRYMSHADVGRFIDDFLSSDGLAEPETIVEATVVATRKGETLQRDTPVVTPLPDFTVTVPPRAAVPDRRNLRGWLEDSDAVDSGATDGDMPSGHGPAVSRRHRRRSGWVFALLVLVALGVGFAAVRYLPGLIPDTDPIASMESTDVSGVTPHDDGVPMHLLSDSALVTAEPDTAAVVGISDTSTVAVPDSAAAPQALVAEPVEGSLATDEAADLKYLNEHSTWRRSSLKSDRYKVLFDLFAAGNIKDIAEADYFAVDGVATNRDAIRVVDMLWDAYRTPTQRSNERELRKSVKGGEINLPRLYDTLSRYRDARPNKSPRPKR</sequence>
<name>A0A2V1IY72_9BACT</name>
<proteinExistence type="predicted"/>
<dbReference type="Proteomes" id="UP000244925">
    <property type="component" value="Unassembled WGS sequence"/>
</dbReference>
<comment type="caution">
    <text evidence="3">The sequence shown here is derived from an EMBL/GenBank/DDBJ whole genome shotgun (WGS) entry which is preliminary data.</text>
</comment>
<gene>
    <name evidence="3" type="ORF">C5O25_06845</name>
</gene>
<feature type="transmembrane region" description="Helical" evidence="2">
    <location>
        <begin position="202"/>
        <end position="222"/>
    </location>
</feature>
<dbReference type="AlphaFoldDB" id="A0A2V1IY72"/>
<dbReference type="EMBL" id="PUBV01000011">
    <property type="protein sequence ID" value="PWB07622.1"/>
    <property type="molecule type" value="Genomic_DNA"/>
</dbReference>
<organism evidence="3 4">
    <name type="scientific">Paramuribaculum intestinale</name>
    <dbReference type="NCBI Taxonomy" id="2094151"/>
    <lineage>
        <taxon>Bacteria</taxon>
        <taxon>Pseudomonadati</taxon>
        <taxon>Bacteroidota</taxon>
        <taxon>Bacteroidia</taxon>
        <taxon>Bacteroidales</taxon>
        <taxon>Muribaculaceae</taxon>
        <taxon>Paramuribaculum</taxon>
    </lineage>
</organism>
<evidence type="ECO:0000313" key="3">
    <source>
        <dbReference type="EMBL" id="PWB07622.1"/>
    </source>
</evidence>